<organism evidence="2 3">
    <name type="scientific">Trametes coccinea (strain BRFM310)</name>
    <name type="common">Pycnoporus coccineus</name>
    <dbReference type="NCBI Taxonomy" id="1353009"/>
    <lineage>
        <taxon>Eukaryota</taxon>
        <taxon>Fungi</taxon>
        <taxon>Dikarya</taxon>
        <taxon>Basidiomycota</taxon>
        <taxon>Agaricomycotina</taxon>
        <taxon>Agaricomycetes</taxon>
        <taxon>Polyporales</taxon>
        <taxon>Polyporaceae</taxon>
        <taxon>Trametes</taxon>
    </lineage>
</organism>
<dbReference type="Proteomes" id="UP000193067">
    <property type="component" value="Unassembled WGS sequence"/>
</dbReference>
<dbReference type="EMBL" id="KZ084120">
    <property type="protein sequence ID" value="OSD00214.1"/>
    <property type="molecule type" value="Genomic_DNA"/>
</dbReference>
<accession>A0A1Y2IHX1</accession>
<evidence type="ECO:0000256" key="1">
    <source>
        <dbReference type="SAM" id="MobiDB-lite"/>
    </source>
</evidence>
<dbReference type="AlphaFoldDB" id="A0A1Y2IHX1"/>
<keyword evidence="3" id="KW-1185">Reference proteome</keyword>
<gene>
    <name evidence="2" type="ORF">PYCCODRAFT_708806</name>
</gene>
<evidence type="ECO:0000313" key="2">
    <source>
        <dbReference type="EMBL" id="OSD00214.1"/>
    </source>
</evidence>
<sequence length="172" mass="19433">MYIELYGLVKHPNPRTTLWVICAHLLNSIQRFMTLITFGRPVSVTRHGTDEEVSHSICMREALMPSHMDCPASAVDFCITAVRKLPDNAHRDGVTTTARPWRTRRKQRTPREIVTDREQGQPGLIVPVLQSDPVGMPVLLCLTCSNKVENSRIMAENTLPELGCIARFITRL</sequence>
<reference evidence="2 3" key="1">
    <citation type="journal article" date="2015" name="Biotechnol. Biofuels">
        <title>Enhanced degradation of softwood versus hardwood by the white-rot fungus Pycnoporus coccineus.</title>
        <authorList>
            <person name="Couturier M."/>
            <person name="Navarro D."/>
            <person name="Chevret D."/>
            <person name="Henrissat B."/>
            <person name="Piumi F."/>
            <person name="Ruiz-Duenas F.J."/>
            <person name="Martinez A.T."/>
            <person name="Grigoriev I.V."/>
            <person name="Riley R."/>
            <person name="Lipzen A."/>
            <person name="Berrin J.G."/>
            <person name="Master E.R."/>
            <person name="Rosso M.N."/>
        </authorList>
    </citation>
    <scope>NUCLEOTIDE SEQUENCE [LARGE SCALE GENOMIC DNA]</scope>
    <source>
        <strain evidence="2 3">BRFM310</strain>
    </source>
</reference>
<evidence type="ECO:0000313" key="3">
    <source>
        <dbReference type="Proteomes" id="UP000193067"/>
    </source>
</evidence>
<protein>
    <submittedName>
        <fullName evidence="2">Uncharacterized protein</fullName>
    </submittedName>
</protein>
<feature type="region of interest" description="Disordered" evidence="1">
    <location>
        <begin position="90"/>
        <end position="113"/>
    </location>
</feature>
<name>A0A1Y2IHX1_TRAC3</name>
<proteinExistence type="predicted"/>